<dbReference type="AlphaFoldDB" id="A0A853I5J7"/>
<dbReference type="PANTHER" id="PTHR45663">
    <property type="entry name" value="GEO12009P1"/>
    <property type="match status" value="1"/>
</dbReference>
<evidence type="ECO:0000259" key="1">
    <source>
        <dbReference type="PROSITE" id="PS51352"/>
    </source>
</evidence>
<dbReference type="GO" id="GO:0005737">
    <property type="term" value="C:cytoplasm"/>
    <property type="evidence" value="ECO:0007669"/>
    <property type="project" value="TreeGrafter"/>
</dbReference>
<dbReference type="PANTHER" id="PTHR45663:SF11">
    <property type="entry name" value="GEO12009P1"/>
    <property type="match status" value="1"/>
</dbReference>
<dbReference type="GO" id="GO:0015035">
    <property type="term" value="F:protein-disulfide reductase activity"/>
    <property type="evidence" value="ECO:0007669"/>
    <property type="project" value="TreeGrafter"/>
</dbReference>
<organism evidence="2 3">
    <name type="scientific">Spartinivicinus marinus</name>
    <dbReference type="NCBI Taxonomy" id="2994442"/>
    <lineage>
        <taxon>Bacteria</taxon>
        <taxon>Pseudomonadati</taxon>
        <taxon>Pseudomonadota</taxon>
        <taxon>Gammaproteobacteria</taxon>
        <taxon>Oceanospirillales</taxon>
        <taxon>Zooshikellaceae</taxon>
        <taxon>Spartinivicinus</taxon>
    </lineage>
</organism>
<dbReference type="RefSeq" id="WP_180570009.1">
    <property type="nucleotide sequence ID" value="NZ_JACCKB010000033.1"/>
</dbReference>
<dbReference type="Pfam" id="PF14561">
    <property type="entry name" value="TPR_20"/>
    <property type="match status" value="1"/>
</dbReference>
<dbReference type="PROSITE" id="PS51352">
    <property type="entry name" value="THIOREDOXIN_2"/>
    <property type="match status" value="1"/>
</dbReference>
<proteinExistence type="predicted"/>
<accession>A0A853I5J7</accession>
<dbReference type="SUPFAM" id="SSF52833">
    <property type="entry name" value="Thioredoxin-like"/>
    <property type="match status" value="1"/>
</dbReference>
<dbReference type="CDD" id="cd02956">
    <property type="entry name" value="ybbN"/>
    <property type="match status" value="1"/>
</dbReference>
<evidence type="ECO:0000313" key="3">
    <source>
        <dbReference type="Proteomes" id="UP000569732"/>
    </source>
</evidence>
<evidence type="ECO:0000313" key="2">
    <source>
        <dbReference type="EMBL" id="NYZ67989.1"/>
    </source>
</evidence>
<name>A0A853I5J7_9GAMM</name>
<dbReference type="EMBL" id="JACCKB010000033">
    <property type="protein sequence ID" value="NYZ67989.1"/>
    <property type="molecule type" value="Genomic_DNA"/>
</dbReference>
<dbReference type="Proteomes" id="UP000569732">
    <property type="component" value="Unassembled WGS sequence"/>
</dbReference>
<gene>
    <name evidence="2" type="ORF">H0A36_18400</name>
</gene>
<dbReference type="InterPro" id="IPR011990">
    <property type="entry name" value="TPR-like_helical_dom_sf"/>
</dbReference>
<reference evidence="2 3" key="1">
    <citation type="submission" date="2020-07" db="EMBL/GenBank/DDBJ databases">
        <title>Endozoicomonas sp. nov., isolated from sediment.</title>
        <authorList>
            <person name="Gu T."/>
        </authorList>
    </citation>
    <scope>NUCLEOTIDE SEQUENCE [LARGE SCALE GENOMIC DNA]</scope>
    <source>
        <strain evidence="2 3">SM1973</strain>
    </source>
</reference>
<keyword evidence="3" id="KW-1185">Reference proteome</keyword>
<dbReference type="Gene3D" id="1.25.40.10">
    <property type="entry name" value="Tetratricopeptide repeat domain"/>
    <property type="match status" value="2"/>
</dbReference>
<protein>
    <submittedName>
        <fullName evidence="2">Tetratricopeptide repeat protein</fullName>
    </submittedName>
</protein>
<dbReference type="SUPFAM" id="SSF48452">
    <property type="entry name" value="TPR-like"/>
    <property type="match status" value="1"/>
</dbReference>
<dbReference type="InterPro" id="IPR036249">
    <property type="entry name" value="Thioredoxin-like_sf"/>
</dbReference>
<dbReference type="Pfam" id="PF00085">
    <property type="entry name" value="Thioredoxin"/>
    <property type="match status" value="1"/>
</dbReference>
<sequence>MSDNPHIIEVTTQTFQSDVLEKSQEVPVLIDVWADWCQPCKAQLPILEKLATEYQGKFVVAKIDADREPALAQHLGVRSLPSLKLIFQGQLVKDFTGLQQESELRKVLDEVTMSPADRIKQQVDQLVEAGEAQQALDLLQQLLQQEPNNHNLRVMMTNILLRQGRIDDAKQVMATIPEDTLGLAQPKAKLGFYELAAELPERGELEELLGKDQENLNLIYQLAIHQVLDDEFEPALIALMSILRKDKQFDEGAAQKLMIQVFDLLGAGNPIAKQFRRQLFSFLH</sequence>
<comment type="caution">
    <text evidence="2">The sequence shown here is derived from an EMBL/GenBank/DDBJ whole genome shotgun (WGS) entry which is preliminary data.</text>
</comment>
<dbReference type="InterPro" id="IPR013766">
    <property type="entry name" value="Thioredoxin_domain"/>
</dbReference>
<dbReference type="Pfam" id="PF14559">
    <property type="entry name" value="TPR_19"/>
    <property type="match status" value="1"/>
</dbReference>
<feature type="domain" description="Thioredoxin" evidence="1">
    <location>
        <begin position="1"/>
        <end position="113"/>
    </location>
</feature>
<dbReference type="Gene3D" id="3.40.30.10">
    <property type="entry name" value="Glutaredoxin"/>
    <property type="match status" value="1"/>
</dbReference>
<dbReference type="GO" id="GO:0006950">
    <property type="term" value="P:response to stress"/>
    <property type="evidence" value="ECO:0007669"/>
    <property type="project" value="UniProtKB-ARBA"/>
</dbReference>